<dbReference type="AlphaFoldDB" id="A0A7R9KNS5"/>
<sequence length="324" mass="36428">MYTSSKHRERDSESSAGQIHMLDVGNGWTTTTSSVPLTSDRDDHRVQSPPGAHKFWRNICAIVMAPFALTGAPVFSAALISSTDSTDPIDTTGKWLRHIFTNICLLPITIISLGIALSLNGYLLYQIGDAINKLLFVGDVPEHVFETISELFDVLPIALPAIFCKCVELNEFILRSANTAPDGSPDLSRLRDIKRKFKTNADNMVCINKAFNVVMSVFIITILLDMIIDTFDTVILFFAYWARPDDSTLGPAMIRSRAAPIHLCDTFSHFDYTIKSESYRSFRLLKYYMSSRLERTETPALLCISVFLFFGFLSQRFTARTNYS</sequence>
<accession>A0A7R9KNS5</accession>
<keyword evidence="1" id="KW-0472">Membrane</keyword>
<evidence type="ECO:0000313" key="2">
    <source>
        <dbReference type="EMBL" id="CAD7626238.1"/>
    </source>
</evidence>
<dbReference type="OrthoDB" id="8249516at2759"/>
<feature type="transmembrane region" description="Helical" evidence="1">
    <location>
        <begin position="99"/>
        <end position="125"/>
    </location>
</feature>
<protein>
    <submittedName>
        <fullName evidence="2">Uncharacterized protein</fullName>
    </submittedName>
</protein>
<organism evidence="2">
    <name type="scientific">Medioppia subpectinata</name>
    <dbReference type="NCBI Taxonomy" id="1979941"/>
    <lineage>
        <taxon>Eukaryota</taxon>
        <taxon>Metazoa</taxon>
        <taxon>Ecdysozoa</taxon>
        <taxon>Arthropoda</taxon>
        <taxon>Chelicerata</taxon>
        <taxon>Arachnida</taxon>
        <taxon>Acari</taxon>
        <taxon>Acariformes</taxon>
        <taxon>Sarcoptiformes</taxon>
        <taxon>Oribatida</taxon>
        <taxon>Brachypylina</taxon>
        <taxon>Oppioidea</taxon>
        <taxon>Oppiidae</taxon>
        <taxon>Medioppia</taxon>
    </lineage>
</organism>
<keyword evidence="1" id="KW-1133">Transmembrane helix</keyword>
<keyword evidence="1" id="KW-0812">Transmembrane</keyword>
<gene>
    <name evidence="2" type="ORF">OSB1V03_LOCUS6671</name>
</gene>
<evidence type="ECO:0000256" key="1">
    <source>
        <dbReference type="SAM" id="Phobius"/>
    </source>
</evidence>
<dbReference type="EMBL" id="OC858257">
    <property type="protein sequence ID" value="CAD7626238.1"/>
    <property type="molecule type" value="Genomic_DNA"/>
</dbReference>
<reference evidence="2" key="1">
    <citation type="submission" date="2020-11" db="EMBL/GenBank/DDBJ databases">
        <authorList>
            <person name="Tran Van P."/>
        </authorList>
    </citation>
    <scope>NUCLEOTIDE SEQUENCE</scope>
</reference>
<name>A0A7R9KNS5_9ACAR</name>
<dbReference type="Proteomes" id="UP000759131">
    <property type="component" value="Unassembled WGS sequence"/>
</dbReference>
<proteinExistence type="predicted"/>
<feature type="transmembrane region" description="Helical" evidence="1">
    <location>
        <begin position="213"/>
        <end position="241"/>
    </location>
</feature>
<dbReference type="EMBL" id="CAJPIZ010003682">
    <property type="protein sequence ID" value="CAG2106668.1"/>
    <property type="molecule type" value="Genomic_DNA"/>
</dbReference>
<keyword evidence="3" id="KW-1185">Reference proteome</keyword>
<feature type="transmembrane region" description="Helical" evidence="1">
    <location>
        <begin position="299"/>
        <end position="319"/>
    </location>
</feature>
<feature type="transmembrane region" description="Helical" evidence="1">
    <location>
        <begin position="55"/>
        <end position="79"/>
    </location>
</feature>
<evidence type="ECO:0000313" key="3">
    <source>
        <dbReference type="Proteomes" id="UP000759131"/>
    </source>
</evidence>